<dbReference type="EMBL" id="LUEZ02000007">
    <property type="protein sequence ID" value="RDB30191.1"/>
    <property type="molecule type" value="Genomic_DNA"/>
</dbReference>
<protein>
    <submittedName>
        <fullName evidence="1">Uncharacterized protein</fullName>
    </submittedName>
</protein>
<name>A0A369K6E7_HYPMA</name>
<comment type="caution">
    <text evidence="1">The sequence shown here is derived from an EMBL/GenBank/DDBJ whole genome shotgun (WGS) entry which is preliminary data.</text>
</comment>
<gene>
    <name evidence="1" type="ORF">Hypma_012333</name>
</gene>
<organism evidence="1 2">
    <name type="scientific">Hypsizygus marmoreus</name>
    <name type="common">White beech mushroom</name>
    <name type="synonym">Agaricus marmoreus</name>
    <dbReference type="NCBI Taxonomy" id="39966"/>
    <lineage>
        <taxon>Eukaryota</taxon>
        <taxon>Fungi</taxon>
        <taxon>Dikarya</taxon>
        <taxon>Basidiomycota</taxon>
        <taxon>Agaricomycotina</taxon>
        <taxon>Agaricomycetes</taxon>
        <taxon>Agaricomycetidae</taxon>
        <taxon>Agaricales</taxon>
        <taxon>Tricholomatineae</taxon>
        <taxon>Lyophyllaceae</taxon>
        <taxon>Hypsizygus</taxon>
    </lineage>
</organism>
<proteinExistence type="predicted"/>
<reference evidence="1" key="1">
    <citation type="submission" date="2018-04" db="EMBL/GenBank/DDBJ databases">
        <title>Whole genome sequencing of Hypsizygus marmoreus.</title>
        <authorList>
            <person name="Choi I.-G."/>
            <person name="Min B."/>
            <person name="Kim J.-G."/>
            <person name="Kim S."/>
            <person name="Oh Y.-L."/>
            <person name="Kong W.-S."/>
            <person name="Park H."/>
            <person name="Jeong J."/>
            <person name="Song E.-S."/>
        </authorList>
    </citation>
    <scope>NUCLEOTIDE SEQUENCE [LARGE SCALE GENOMIC DNA]</scope>
    <source>
        <strain evidence="1">51987-8</strain>
    </source>
</reference>
<accession>A0A369K6E7</accession>
<evidence type="ECO:0000313" key="1">
    <source>
        <dbReference type="EMBL" id="RDB30191.1"/>
    </source>
</evidence>
<sequence>MIRHHNDNHNYADVASSLLVSAMLLQEYFSFSHSGSAGQKRARVEEELGCVGPDIQRLKKCKLVHFLEEHGIRGPSILNTPNEVILAILEDVPDNSLIVMAGACRRIQPLSILVYLCGLQILSSELGSQEIELCQNVPAVVFRLLSSVHLMDQVHFNCDMFYLLEHEAALEEFIVRTPIVSVSLQIYSHEPAIICAPRATCQEQHV</sequence>
<keyword evidence="2" id="KW-1185">Reference proteome</keyword>
<dbReference type="AlphaFoldDB" id="A0A369K6E7"/>
<dbReference type="InParanoid" id="A0A369K6E7"/>
<evidence type="ECO:0000313" key="2">
    <source>
        <dbReference type="Proteomes" id="UP000076154"/>
    </source>
</evidence>
<dbReference type="Proteomes" id="UP000076154">
    <property type="component" value="Unassembled WGS sequence"/>
</dbReference>